<gene>
    <name evidence="2" type="ORF">ANANG_G00111960</name>
</gene>
<keyword evidence="3" id="KW-1185">Reference proteome</keyword>
<keyword evidence="1" id="KW-0472">Membrane</keyword>
<evidence type="ECO:0000313" key="3">
    <source>
        <dbReference type="Proteomes" id="UP001044222"/>
    </source>
</evidence>
<name>A0A9D3MNG7_ANGAN</name>
<organism evidence="2 3">
    <name type="scientific">Anguilla anguilla</name>
    <name type="common">European freshwater eel</name>
    <name type="synonym">Muraena anguilla</name>
    <dbReference type="NCBI Taxonomy" id="7936"/>
    <lineage>
        <taxon>Eukaryota</taxon>
        <taxon>Metazoa</taxon>
        <taxon>Chordata</taxon>
        <taxon>Craniata</taxon>
        <taxon>Vertebrata</taxon>
        <taxon>Euteleostomi</taxon>
        <taxon>Actinopterygii</taxon>
        <taxon>Neopterygii</taxon>
        <taxon>Teleostei</taxon>
        <taxon>Anguilliformes</taxon>
        <taxon>Anguillidae</taxon>
        <taxon>Anguilla</taxon>
    </lineage>
</organism>
<feature type="transmembrane region" description="Helical" evidence="1">
    <location>
        <begin position="20"/>
        <end position="38"/>
    </location>
</feature>
<evidence type="ECO:0000256" key="1">
    <source>
        <dbReference type="SAM" id="Phobius"/>
    </source>
</evidence>
<comment type="caution">
    <text evidence="2">The sequence shown here is derived from an EMBL/GenBank/DDBJ whole genome shotgun (WGS) entry which is preliminary data.</text>
</comment>
<dbReference type="Proteomes" id="UP001044222">
    <property type="component" value="Unassembled WGS sequence"/>
</dbReference>
<accession>A0A9D3MNG7</accession>
<evidence type="ECO:0000313" key="2">
    <source>
        <dbReference type="EMBL" id="KAG5849533.1"/>
    </source>
</evidence>
<dbReference type="EMBL" id="JAFIRN010000005">
    <property type="protein sequence ID" value="KAG5849533.1"/>
    <property type="molecule type" value="Genomic_DNA"/>
</dbReference>
<keyword evidence="1" id="KW-0812">Transmembrane</keyword>
<keyword evidence="1" id="KW-1133">Transmembrane helix</keyword>
<sequence>MLCTTTPHHTTLHQQTLLSRATYIAFYIVSIYTAGYILKQFRLSTLLKGTTAVSLPGNRTCDLSVTSPVPYPLCYTAARLFSPVAAMFLRTPVIKCESLDKKCVESVMFSCQVLNCCAAVGHIFGFCTRISTAEAKAFILRCATEMQYKSQQILRAEWFIQLL</sequence>
<dbReference type="AlphaFoldDB" id="A0A9D3MNG7"/>
<reference evidence="2" key="1">
    <citation type="submission" date="2021-01" db="EMBL/GenBank/DDBJ databases">
        <title>A chromosome-scale assembly of European eel, Anguilla anguilla.</title>
        <authorList>
            <person name="Henkel C."/>
            <person name="Jong-Raadsen S.A."/>
            <person name="Dufour S."/>
            <person name="Weltzien F.-A."/>
            <person name="Palstra A.P."/>
            <person name="Pelster B."/>
            <person name="Spaink H.P."/>
            <person name="Van Den Thillart G.E."/>
            <person name="Jansen H."/>
            <person name="Zahm M."/>
            <person name="Klopp C."/>
            <person name="Cedric C."/>
            <person name="Louis A."/>
            <person name="Berthelot C."/>
            <person name="Parey E."/>
            <person name="Roest Crollius H."/>
            <person name="Montfort J."/>
            <person name="Robinson-Rechavi M."/>
            <person name="Bucao C."/>
            <person name="Bouchez O."/>
            <person name="Gislard M."/>
            <person name="Lluch J."/>
            <person name="Milhes M."/>
            <person name="Lampietro C."/>
            <person name="Lopez Roques C."/>
            <person name="Donnadieu C."/>
            <person name="Braasch I."/>
            <person name="Desvignes T."/>
            <person name="Postlethwait J."/>
            <person name="Bobe J."/>
            <person name="Guiguen Y."/>
            <person name="Dirks R."/>
        </authorList>
    </citation>
    <scope>NUCLEOTIDE SEQUENCE</scope>
    <source>
        <strain evidence="2">Tag_6206</strain>
        <tissue evidence="2">Liver</tissue>
    </source>
</reference>
<proteinExistence type="predicted"/>
<protein>
    <submittedName>
        <fullName evidence="2">Uncharacterized protein</fullName>
    </submittedName>
</protein>